<dbReference type="EMBL" id="GEDC01029374">
    <property type="protein sequence ID" value="JAS07924.1"/>
    <property type="molecule type" value="Transcribed_RNA"/>
</dbReference>
<name>A0A1B6C3F6_9HEMI</name>
<evidence type="ECO:0000313" key="2">
    <source>
        <dbReference type="EMBL" id="JAS07924.1"/>
    </source>
</evidence>
<protein>
    <submittedName>
        <fullName evidence="2">Uncharacterized protein</fullName>
    </submittedName>
</protein>
<organism evidence="2">
    <name type="scientific">Clastoptera arizonana</name>
    <name type="common">Arizona spittle bug</name>
    <dbReference type="NCBI Taxonomy" id="38151"/>
    <lineage>
        <taxon>Eukaryota</taxon>
        <taxon>Metazoa</taxon>
        <taxon>Ecdysozoa</taxon>
        <taxon>Arthropoda</taxon>
        <taxon>Hexapoda</taxon>
        <taxon>Insecta</taxon>
        <taxon>Pterygota</taxon>
        <taxon>Neoptera</taxon>
        <taxon>Paraneoptera</taxon>
        <taxon>Hemiptera</taxon>
        <taxon>Auchenorrhyncha</taxon>
        <taxon>Cercopoidea</taxon>
        <taxon>Clastopteridae</taxon>
        <taxon>Clastoptera</taxon>
    </lineage>
</organism>
<feature type="transmembrane region" description="Helical" evidence="1">
    <location>
        <begin position="78"/>
        <end position="100"/>
    </location>
</feature>
<feature type="transmembrane region" description="Helical" evidence="1">
    <location>
        <begin position="106"/>
        <end position="124"/>
    </location>
</feature>
<sequence length="157" mass="17570">CDLMYLELTVIRGDIKMQYIIMFFELVTTGLVLSLSSNISTQRYIQITDEYFSRNITTDKNLLGLDLARDNKLMTVSLPLVAGFKIAGLLVSAFTAIKIFLLQSLFISKLAFVVSFIVVAKVIFDNMKKDTVILPEDGLAGGEVPYSNSFVEYQHVP</sequence>
<keyword evidence="1" id="KW-0812">Transmembrane</keyword>
<feature type="non-terminal residue" evidence="2">
    <location>
        <position position="157"/>
    </location>
</feature>
<feature type="transmembrane region" description="Helical" evidence="1">
    <location>
        <begin position="17"/>
        <end position="35"/>
    </location>
</feature>
<accession>A0A1B6C3F6</accession>
<keyword evidence="1" id="KW-0472">Membrane</keyword>
<keyword evidence="1" id="KW-1133">Transmembrane helix</keyword>
<gene>
    <name evidence="2" type="ORF">g.45777</name>
</gene>
<proteinExistence type="predicted"/>
<dbReference type="AlphaFoldDB" id="A0A1B6C3F6"/>
<evidence type="ECO:0000256" key="1">
    <source>
        <dbReference type="SAM" id="Phobius"/>
    </source>
</evidence>
<reference evidence="2" key="1">
    <citation type="submission" date="2015-12" db="EMBL/GenBank/DDBJ databases">
        <title>De novo transcriptome assembly of four potential Pierce s Disease insect vectors from Arizona vineyards.</title>
        <authorList>
            <person name="Tassone E.E."/>
        </authorList>
    </citation>
    <scope>NUCLEOTIDE SEQUENCE</scope>
</reference>
<feature type="non-terminal residue" evidence="2">
    <location>
        <position position="1"/>
    </location>
</feature>